<name>A0A918WEN8_9BACT</name>
<comment type="caution">
    <text evidence="2">The sequence shown here is derived from an EMBL/GenBank/DDBJ whole genome shotgun (WGS) entry which is preliminary data.</text>
</comment>
<keyword evidence="3" id="KW-1185">Reference proteome</keyword>
<dbReference type="Proteomes" id="UP000644507">
    <property type="component" value="Unassembled WGS sequence"/>
</dbReference>
<evidence type="ECO:0008006" key="4">
    <source>
        <dbReference type="Google" id="ProtNLM"/>
    </source>
</evidence>
<dbReference type="EMBL" id="BMXI01000001">
    <property type="protein sequence ID" value="GHC40727.1"/>
    <property type="molecule type" value="Genomic_DNA"/>
</dbReference>
<dbReference type="RefSeq" id="WP_189566412.1">
    <property type="nucleotide sequence ID" value="NZ_BMXI01000001.1"/>
</dbReference>
<proteinExistence type="predicted"/>
<evidence type="ECO:0000313" key="2">
    <source>
        <dbReference type="EMBL" id="GHC40727.1"/>
    </source>
</evidence>
<accession>A0A918WEN8</accession>
<dbReference type="AlphaFoldDB" id="A0A918WEN8"/>
<organism evidence="2 3">
    <name type="scientific">Roseibacillus persicicus</name>
    <dbReference type="NCBI Taxonomy" id="454148"/>
    <lineage>
        <taxon>Bacteria</taxon>
        <taxon>Pseudomonadati</taxon>
        <taxon>Verrucomicrobiota</taxon>
        <taxon>Verrucomicrobiia</taxon>
        <taxon>Verrucomicrobiales</taxon>
        <taxon>Verrucomicrobiaceae</taxon>
        <taxon>Roseibacillus</taxon>
    </lineage>
</organism>
<evidence type="ECO:0000313" key="3">
    <source>
        <dbReference type="Proteomes" id="UP000644507"/>
    </source>
</evidence>
<evidence type="ECO:0000256" key="1">
    <source>
        <dbReference type="SAM" id="SignalP"/>
    </source>
</evidence>
<protein>
    <recommendedName>
        <fullName evidence="4">Type IV pilus biogenesis protein PilP</fullName>
    </recommendedName>
</protein>
<keyword evidence="1" id="KW-0732">Signal</keyword>
<feature type="chain" id="PRO_5037402303" description="Type IV pilus biogenesis protein PilP" evidence="1">
    <location>
        <begin position="23"/>
        <end position="203"/>
    </location>
</feature>
<reference evidence="2" key="2">
    <citation type="submission" date="2020-09" db="EMBL/GenBank/DDBJ databases">
        <authorList>
            <person name="Sun Q."/>
            <person name="Kim S."/>
        </authorList>
    </citation>
    <scope>NUCLEOTIDE SEQUENCE</scope>
    <source>
        <strain evidence="2">KCTC 12988</strain>
    </source>
</reference>
<sequence length="203" mass="21873">MDQLTKVFSILATFAISSPALAQGANASKGKVLVDARDQIGAIQEYISQQKSKLAIQGKSTDIFGLPQDPKKAKAIAVATTKRTEVVKKPTLPLQRVLDALPLTMMDPVGNRIIINGSPPIKAGENLELAVGGETVLLRLEGVRSNGAYFRDMKTKKLGLRSMTKLPKGIQRGGTRSNGPKEIQRIDLNQSQTIKVDLDLASD</sequence>
<feature type="signal peptide" evidence="1">
    <location>
        <begin position="1"/>
        <end position="22"/>
    </location>
</feature>
<gene>
    <name evidence="2" type="ORF">GCM10007100_01570</name>
</gene>
<reference evidence="2" key="1">
    <citation type="journal article" date="2014" name="Int. J. Syst. Evol. Microbiol.">
        <title>Complete genome sequence of Corynebacterium casei LMG S-19264T (=DSM 44701T), isolated from a smear-ripened cheese.</title>
        <authorList>
            <consortium name="US DOE Joint Genome Institute (JGI-PGF)"/>
            <person name="Walter F."/>
            <person name="Albersmeier A."/>
            <person name="Kalinowski J."/>
            <person name="Ruckert C."/>
        </authorList>
    </citation>
    <scope>NUCLEOTIDE SEQUENCE</scope>
    <source>
        <strain evidence="2">KCTC 12988</strain>
    </source>
</reference>